<reference evidence="1 2" key="1">
    <citation type="journal article" date="2016" name="Nat. Commun.">
        <title>Thousands of microbial genomes shed light on interconnected biogeochemical processes in an aquifer system.</title>
        <authorList>
            <person name="Anantharaman K."/>
            <person name="Brown C.T."/>
            <person name="Hug L.A."/>
            <person name="Sharon I."/>
            <person name="Castelle C.J."/>
            <person name="Probst A.J."/>
            <person name="Thomas B.C."/>
            <person name="Singh A."/>
            <person name="Wilkins M.J."/>
            <person name="Karaoz U."/>
            <person name="Brodie E.L."/>
            <person name="Williams K.H."/>
            <person name="Hubbard S.S."/>
            <person name="Banfield J.F."/>
        </authorList>
    </citation>
    <scope>NUCLEOTIDE SEQUENCE [LARGE SCALE GENOMIC DNA]</scope>
</reference>
<organism evidence="1 2">
    <name type="scientific">Candidatus Daviesbacteria bacterium RIFCSPHIGHO2_02_FULL_39_12</name>
    <dbReference type="NCBI Taxonomy" id="1797770"/>
    <lineage>
        <taxon>Bacteria</taxon>
        <taxon>Candidatus Daviesiibacteriota</taxon>
    </lineage>
</organism>
<comment type="caution">
    <text evidence="1">The sequence shown here is derived from an EMBL/GenBank/DDBJ whole genome shotgun (WGS) entry which is preliminary data.</text>
</comment>
<dbReference type="EMBL" id="MFCX01000036">
    <property type="protein sequence ID" value="OGE24949.1"/>
    <property type="molecule type" value="Genomic_DNA"/>
</dbReference>
<accession>A0A1F5J8N0</accession>
<gene>
    <name evidence="1" type="ORF">A3C26_00385</name>
</gene>
<evidence type="ECO:0000313" key="1">
    <source>
        <dbReference type="EMBL" id="OGE24949.1"/>
    </source>
</evidence>
<proteinExistence type="predicted"/>
<name>A0A1F5J8N0_9BACT</name>
<sequence>MLRLLPVVLVITLVLGGLGYWRFVGSKPSLISSETSSESDSRPIEVPKTLPQAGLEERIKALESLTTKLVVQETGSSDSRVSILEASVTELKARVSTLEKATPAPAASTGQSVVYIPLGSGGGPWKDQSWYSLSEYQVILDPANYPNYSSMQLEANFRLNEAASTGSVRLYNVTDSNAVSSQIDTTSTSFGIKTSSTFKLPSGQKTYTIQVKSDQNAILFVQNARIKVNF</sequence>
<evidence type="ECO:0000313" key="2">
    <source>
        <dbReference type="Proteomes" id="UP000177042"/>
    </source>
</evidence>
<protein>
    <submittedName>
        <fullName evidence="1">Uncharacterized protein</fullName>
    </submittedName>
</protein>
<dbReference type="Proteomes" id="UP000177042">
    <property type="component" value="Unassembled WGS sequence"/>
</dbReference>
<dbReference type="AlphaFoldDB" id="A0A1F5J8N0"/>